<dbReference type="PROSITE" id="PS50853">
    <property type="entry name" value="FN3"/>
    <property type="match status" value="4"/>
</dbReference>
<dbReference type="GO" id="GO:0046872">
    <property type="term" value="F:metal ion binding"/>
    <property type="evidence" value="ECO:0007669"/>
    <property type="project" value="UniProtKB-KW"/>
</dbReference>
<dbReference type="Pfam" id="PF00395">
    <property type="entry name" value="SLH"/>
    <property type="match status" value="3"/>
</dbReference>
<dbReference type="Proteomes" id="UP000518605">
    <property type="component" value="Unassembled WGS sequence"/>
</dbReference>
<dbReference type="SUPFAM" id="SSF49265">
    <property type="entry name" value="Fibronectin type III"/>
    <property type="match status" value="2"/>
</dbReference>
<dbReference type="InterPro" id="IPR013783">
    <property type="entry name" value="Ig-like_fold"/>
</dbReference>
<dbReference type="SMART" id="SM00060">
    <property type="entry name" value="FN3"/>
    <property type="match status" value="4"/>
</dbReference>
<keyword evidence="4" id="KW-0732">Signal</keyword>
<evidence type="ECO:0000256" key="1">
    <source>
        <dbReference type="ARBA" id="ARBA00022723"/>
    </source>
</evidence>
<feature type="region of interest" description="Disordered" evidence="3">
    <location>
        <begin position="454"/>
        <end position="474"/>
    </location>
</feature>
<organism evidence="7 8">
    <name type="scientific">Paenibacillus endophyticus</name>
    <dbReference type="NCBI Taxonomy" id="1294268"/>
    <lineage>
        <taxon>Bacteria</taxon>
        <taxon>Bacillati</taxon>
        <taxon>Bacillota</taxon>
        <taxon>Bacilli</taxon>
        <taxon>Bacillales</taxon>
        <taxon>Paenibacillaceae</taxon>
        <taxon>Paenibacillus</taxon>
    </lineage>
</organism>
<feature type="region of interest" description="Disordered" evidence="3">
    <location>
        <begin position="381"/>
        <end position="423"/>
    </location>
</feature>
<dbReference type="RefSeq" id="WP_183558197.1">
    <property type="nucleotide sequence ID" value="NZ_CBCSLB010000001.1"/>
</dbReference>
<protein>
    <submittedName>
        <fullName evidence="7">Fibronectin type 3 domain-containing protein/pectate lyase</fullName>
    </submittedName>
</protein>
<dbReference type="EMBL" id="JACHXW010000001">
    <property type="protein sequence ID" value="MBB3150407.1"/>
    <property type="molecule type" value="Genomic_DNA"/>
</dbReference>
<evidence type="ECO:0000313" key="8">
    <source>
        <dbReference type="Proteomes" id="UP000518605"/>
    </source>
</evidence>
<gene>
    <name evidence="7" type="ORF">FHS16_000439</name>
</gene>
<feature type="domain" description="Fibronectin type-III" evidence="5">
    <location>
        <begin position="821"/>
        <end position="912"/>
    </location>
</feature>
<keyword evidence="1" id="KW-0479">Metal-binding</keyword>
<reference evidence="7 8" key="1">
    <citation type="submission" date="2020-08" db="EMBL/GenBank/DDBJ databases">
        <title>Genomic Encyclopedia of Type Strains, Phase III (KMG-III): the genomes of soil and plant-associated and newly described type strains.</title>
        <authorList>
            <person name="Whitman W."/>
        </authorList>
    </citation>
    <scope>NUCLEOTIDE SEQUENCE [LARGE SCALE GENOMIC DNA]</scope>
    <source>
        <strain evidence="7 8">CECT 8234</strain>
    </source>
</reference>
<dbReference type="Gene3D" id="2.60.40.10">
    <property type="entry name" value="Immunoglobulins"/>
    <property type="match status" value="4"/>
</dbReference>
<feature type="compositionally biased region" description="Low complexity" evidence="3">
    <location>
        <begin position="407"/>
        <end position="423"/>
    </location>
</feature>
<dbReference type="CDD" id="cd00063">
    <property type="entry name" value="FN3"/>
    <property type="match status" value="4"/>
</dbReference>
<feature type="chain" id="PRO_5038415437" evidence="4">
    <location>
        <begin position="23"/>
        <end position="1402"/>
    </location>
</feature>
<accession>A0A7W5C381</accession>
<keyword evidence="8" id="KW-1185">Reference proteome</keyword>
<evidence type="ECO:0000256" key="2">
    <source>
        <dbReference type="ARBA" id="ARBA00023180"/>
    </source>
</evidence>
<dbReference type="InterPro" id="IPR011050">
    <property type="entry name" value="Pectin_lyase_fold/virulence"/>
</dbReference>
<feature type="domain" description="SLH" evidence="6">
    <location>
        <begin position="1348"/>
        <end position="1402"/>
    </location>
</feature>
<evidence type="ECO:0000256" key="4">
    <source>
        <dbReference type="SAM" id="SignalP"/>
    </source>
</evidence>
<dbReference type="PANTHER" id="PTHR42970:SF1">
    <property type="entry name" value="PECTATE LYASE C-RELATED"/>
    <property type="match status" value="1"/>
</dbReference>
<keyword evidence="2" id="KW-0325">Glycoprotein</keyword>
<evidence type="ECO:0000256" key="3">
    <source>
        <dbReference type="SAM" id="MobiDB-lite"/>
    </source>
</evidence>
<feature type="domain" description="SLH" evidence="6">
    <location>
        <begin position="1221"/>
        <end position="1284"/>
    </location>
</feature>
<keyword evidence="7" id="KW-0456">Lyase</keyword>
<feature type="compositionally biased region" description="Pro residues" evidence="3">
    <location>
        <begin position="454"/>
        <end position="469"/>
    </location>
</feature>
<dbReference type="SUPFAM" id="SSF51126">
    <property type="entry name" value="Pectin lyase-like"/>
    <property type="match status" value="1"/>
</dbReference>
<name>A0A7W5C381_9BACL</name>
<proteinExistence type="predicted"/>
<dbReference type="PANTHER" id="PTHR42970">
    <property type="entry name" value="PECTATE LYASE C-RELATED"/>
    <property type="match status" value="1"/>
</dbReference>
<feature type="compositionally biased region" description="Basic and acidic residues" evidence="3">
    <location>
        <begin position="384"/>
        <end position="398"/>
    </location>
</feature>
<dbReference type="InterPro" id="IPR052063">
    <property type="entry name" value="Polysaccharide_Lyase_1"/>
</dbReference>
<feature type="domain" description="Fibronectin type-III" evidence="5">
    <location>
        <begin position="637"/>
        <end position="724"/>
    </location>
</feature>
<feature type="domain" description="SLH" evidence="6">
    <location>
        <begin position="1285"/>
        <end position="1343"/>
    </location>
</feature>
<feature type="signal peptide" evidence="4">
    <location>
        <begin position="1"/>
        <end position="22"/>
    </location>
</feature>
<feature type="domain" description="Fibronectin type-III" evidence="5">
    <location>
        <begin position="731"/>
        <end position="818"/>
    </location>
</feature>
<dbReference type="InterPro" id="IPR003961">
    <property type="entry name" value="FN3_dom"/>
</dbReference>
<feature type="domain" description="Fibronectin type-III" evidence="5">
    <location>
        <begin position="914"/>
        <end position="1000"/>
    </location>
</feature>
<evidence type="ECO:0000313" key="7">
    <source>
        <dbReference type="EMBL" id="MBB3150407.1"/>
    </source>
</evidence>
<dbReference type="InterPro" id="IPR001119">
    <property type="entry name" value="SLH_dom"/>
</dbReference>
<dbReference type="Gene3D" id="2.160.20.10">
    <property type="entry name" value="Single-stranded right-handed beta-helix, Pectin lyase-like"/>
    <property type="match status" value="1"/>
</dbReference>
<feature type="compositionally biased region" description="Polar residues" evidence="3">
    <location>
        <begin position="1000"/>
        <end position="1013"/>
    </location>
</feature>
<dbReference type="GO" id="GO:0016829">
    <property type="term" value="F:lyase activity"/>
    <property type="evidence" value="ECO:0007669"/>
    <property type="project" value="UniProtKB-KW"/>
</dbReference>
<feature type="region of interest" description="Disordered" evidence="3">
    <location>
        <begin position="1000"/>
        <end position="1023"/>
    </location>
</feature>
<dbReference type="InterPro" id="IPR036116">
    <property type="entry name" value="FN3_sf"/>
</dbReference>
<dbReference type="InterPro" id="IPR012334">
    <property type="entry name" value="Pectin_lyas_fold"/>
</dbReference>
<sequence length="1402" mass="151692">MKRLLAHMLCLVLCLSIFPLHNSTVKAAATVLQAFPGAEGFGYAAKGGRGGEVYHVTSYELTGPGTFHDALTTVGDTPRTIVFDISGEITAPQIILRNKSNITIAGQTAPGDGVTIRSNNIRFIDCKDIIIRYLTFRMGELSVKDDAMYFEDCQNVIIDHSSFSWATDEVLSIKSKDYDHPRSKNITVQWSMISEALLTHSMGGLIEMNTITMHHNLYAHNNDRNPKTKGQIDFVNNVVYNWGQFPYVAGGESGTKGFGNVVGNYFIAGINSVDPEYAIVRGNENYQLYLQNNRIDSNKNGMLDGTDTGAGMMEADRPSIMVPERFEYPLIHTELPEDAYNHVLDHSGSSLARDAVDQRVVDQVRSQTGAIIGHENDVGGYPLLKKESSPADTDRDGMPDVWEQARGLNPNDLSDGNGDSNGDGYTHLEDYLNELAAGGFPAHYPLTPPAWSGPPFTPPVEPEPTPAPTPETSMDGEWVRNVVINDNSKNGSLNASKWSVQHHFQPGDVEYGDRTTGTKMYKLVTIPDALKGLEWIRPAMESRSATSSDLLSFYLAADADVYVVYDTRIPEIPAWLSSYEDTGENITDDQPVQYRLYKKHYSAGTLVSMGANGSTSKGNYYVVLKPTAPQTEPPAVPPSELTADSASGAAVSLNWSPASEAASYLVYRSSSINHAFKAIGSSETAAFEDTAIVRGITYQYKVSALNAGGESPYSNMAEAVTFDPSQPVPPVPARLTVEAAKSMSVELGWTAVDGAASYNIYRAEVQEGPYQKIGASLTEEYTDKTVSPSSAYFYKVSTIGIGGESGQSSSVSAETNPPVLPPQVPSGILAGTVTTSSIEILWNPVDGAESYNLYRKENGENGYAKVGSTESAVYVDDSIYVTESGYTYKISAVNEMGESMQSDALTIAVPVPATSSDLTVGLVGKSFVGLIWAAKGDATQYNIYRESVGESVYNPGSAKVGAYYDRTVKPGVEYMYYIIAQNASGESEKSNTVKIRTLGTSVEPDNTDNTDNTVKPEMGVPKPVLDPRTGEAKIMLAMKDIAAAFEQTAVDKDGYKTFTVDIPRVEGAKAYTTVLPAEFLTIADTVRRMEIKTELGTLAVPAGMLSGAKVSAKEIGIRIGNGNIAALPAQVKDNAGNSPVLHLEVWADGEIVEFNDLEKPVFVSVAYKPTAEQLKDPEYLTVWLIDGQGNIKPVPSGRYDKEAGRITFTATRTGTFSVVSVFKRFGDLEQYEWAKDSVNVLASKGIINGIGENTFDPAAAVTRADFTLLLIKTLGLTAKADSNFADLNESAYYYEAIGIAKALGLAKGEGENRFHPKETISRQDMIVLTARAMTIAKKRHAAELDISLDNFADREDIAAYAAEDIAIMVEEGLIKGSGSKIHPLAKATRAEAAVLLYSVYNK</sequence>
<comment type="caution">
    <text evidence="7">The sequence shown here is derived from an EMBL/GenBank/DDBJ whole genome shotgun (WGS) entry which is preliminary data.</text>
</comment>
<evidence type="ECO:0000259" key="5">
    <source>
        <dbReference type="PROSITE" id="PS50853"/>
    </source>
</evidence>
<evidence type="ECO:0000259" key="6">
    <source>
        <dbReference type="PROSITE" id="PS51272"/>
    </source>
</evidence>
<dbReference type="PROSITE" id="PS51272">
    <property type="entry name" value="SLH"/>
    <property type="match status" value="3"/>
</dbReference>